<gene>
    <name evidence="3" type="ORF">H0A72_16610</name>
</gene>
<dbReference type="InterPro" id="IPR052358">
    <property type="entry name" value="Aro_Compnd_Degr_Hydrolases"/>
</dbReference>
<proteinExistence type="predicted"/>
<keyword evidence="4" id="KW-1185">Reference proteome</keyword>
<dbReference type="PANTHER" id="PTHR35563">
    <property type="entry name" value="BARREL METAL-DEPENDENT HYDROLASE, PUTATIVE (AFU_ORTHOLOGUE AFUA_1G16240)-RELATED"/>
    <property type="match status" value="1"/>
</dbReference>
<evidence type="ECO:0000256" key="1">
    <source>
        <dbReference type="SAM" id="MobiDB-lite"/>
    </source>
</evidence>
<dbReference type="InterPro" id="IPR006680">
    <property type="entry name" value="Amidohydro-rel"/>
</dbReference>
<organism evidence="3 4">
    <name type="scientific">Parapusillimonas granuli</name>
    <dbReference type="NCBI Taxonomy" id="380911"/>
    <lineage>
        <taxon>Bacteria</taxon>
        <taxon>Pseudomonadati</taxon>
        <taxon>Pseudomonadota</taxon>
        <taxon>Betaproteobacteria</taxon>
        <taxon>Burkholderiales</taxon>
        <taxon>Alcaligenaceae</taxon>
        <taxon>Parapusillimonas</taxon>
    </lineage>
</organism>
<dbReference type="PANTHER" id="PTHR35563:SF2">
    <property type="entry name" value="BARREL METAL-DEPENDENT HYDROLASE, PUTATIVE (AFU_ORTHOLOGUE AFUA_1G16240)-RELATED"/>
    <property type="match status" value="1"/>
</dbReference>
<keyword evidence="3" id="KW-0378">Hydrolase</keyword>
<reference evidence="3 4" key="1">
    <citation type="submission" date="2020-07" db="EMBL/GenBank/DDBJ databases">
        <title>Taxonomic revisions and descriptions of new bacterial species based on genomic comparisons in the high-G+C-content subgroup of the family Alcaligenaceae.</title>
        <authorList>
            <person name="Szabo A."/>
            <person name="Felfoldi T."/>
        </authorList>
    </citation>
    <scope>NUCLEOTIDE SEQUENCE [LARGE SCALE GENOMIC DNA]</scope>
    <source>
        <strain evidence="3 4">LMG 24012</strain>
    </source>
</reference>
<dbReference type="SUPFAM" id="SSF51556">
    <property type="entry name" value="Metallo-dependent hydrolases"/>
    <property type="match status" value="1"/>
</dbReference>
<accession>A0A853G8C7</accession>
<evidence type="ECO:0000259" key="2">
    <source>
        <dbReference type="Pfam" id="PF04909"/>
    </source>
</evidence>
<name>A0A853G8C7_9BURK</name>
<feature type="region of interest" description="Disordered" evidence="1">
    <location>
        <begin position="1"/>
        <end position="26"/>
    </location>
</feature>
<dbReference type="AlphaFoldDB" id="A0A853G8C7"/>
<dbReference type="Proteomes" id="UP000559809">
    <property type="component" value="Unassembled WGS sequence"/>
</dbReference>
<dbReference type="GO" id="GO:0016787">
    <property type="term" value="F:hydrolase activity"/>
    <property type="evidence" value="ECO:0007669"/>
    <property type="project" value="UniProtKB-KW"/>
</dbReference>
<evidence type="ECO:0000313" key="3">
    <source>
        <dbReference type="EMBL" id="NYT50936.1"/>
    </source>
</evidence>
<dbReference type="Pfam" id="PF04909">
    <property type="entry name" value="Amidohydro_2"/>
    <property type="match status" value="1"/>
</dbReference>
<evidence type="ECO:0000313" key="4">
    <source>
        <dbReference type="Proteomes" id="UP000559809"/>
    </source>
</evidence>
<protein>
    <submittedName>
        <fullName evidence="3">Amidohydrolase family protein</fullName>
    </submittedName>
</protein>
<dbReference type="InterPro" id="IPR032466">
    <property type="entry name" value="Metal_Hydrolase"/>
</dbReference>
<comment type="caution">
    <text evidence="3">The sequence shown here is derived from an EMBL/GenBank/DDBJ whole genome shotgun (WGS) entry which is preliminary data.</text>
</comment>
<feature type="domain" description="Amidohydrolase-related" evidence="2">
    <location>
        <begin position="31"/>
        <end position="293"/>
    </location>
</feature>
<dbReference type="Gene3D" id="3.20.20.140">
    <property type="entry name" value="Metal-dependent hydrolases"/>
    <property type="match status" value="1"/>
</dbReference>
<sequence length="296" mass="32106">MPASARPLPPALIPNSAARRGPVSPAPPMACDAHLHIYDPAHPAAGPTPENAGVEQYRRLQALLGLSRAVIVQPRPYGTDNTVTLRAIAQLGPARTRGIAVVDSDIGDAALQALHEGGIRGIRFSFHAPNTKAGGFEAVERLARRIAPLGWHVQLHWTADQIARQRDLLERLPVAMVFDHLGRLPPADGMAHPAFGIVRALLESGRAWLKLSGAYLNTRHGVRGGYHDTDAVARAWIESAPGQLVWGSDWPHVTEPVDKPDDTELFDLLSRWCGTQALQRQILVDNPARLYGFAAD</sequence>
<dbReference type="RefSeq" id="WP_180157365.1">
    <property type="nucleotide sequence ID" value="NZ_JACCEM010000009.1"/>
</dbReference>
<dbReference type="EMBL" id="JACCEM010000009">
    <property type="protein sequence ID" value="NYT50936.1"/>
    <property type="molecule type" value="Genomic_DNA"/>
</dbReference>